<sequence length="227" mass="23731">MAIEAENKVLNGRGNGSDKGTVAGDVVTNDKPSDVMAIVDVAGQIAGNQKLEARQNRHDNLDSIGVRTNLQEALKRPDVVGTVLNVTLGEEDVAGVGTDGATSAKHATVAVVEHHKNAGQEPATVGSKLEATVDRHPFGIANHNATIGDTRLKDIPTSTDFARIYSATAGALKAAADRADTSNKPDMVQQQVGASGIVREMNDFQLVKEAADSKDKNQSPTGSRMGV</sequence>
<proteinExistence type="predicted"/>
<dbReference type="Proteomes" id="UP000187609">
    <property type="component" value="Unassembled WGS sequence"/>
</dbReference>
<reference evidence="2" key="1">
    <citation type="submission" date="2016-11" db="EMBL/GenBank/DDBJ databases">
        <title>The genome of Nicotiana attenuata.</title>
        <authorList>
            <person name="Xu S."/>
            <person name="Brockmoeller T."/>
            <person name="Gaquerel E."/>
            <person name="Navarro A."/>
            <person name="Kuhl H."/>
            <person name="Gase K."/>
            <person name="Ling Z."/>
            <person name="Zhou W."/>
            <person name="Kreitzer C."/>
            <person name="Stanke M."/>
            <person name="Tang H."/>
            <person name="Lyons E."/>
            <person name="Pandey P."/>
            <person name="Pandey S.P."/>
            <person name="Timmermann B."/>
            <person name="Baldwin I.T."/>
        </authorList>
    </citation>
    <scope>NUCLEOTIDE SEQUENCE [LARGE SCALE GENOMIC DNA]</scope>
    <source>
        <strain evidence="2">UT</strain>
    </source>
</reference>
<feature type="region of interest" description="Disordered" evidence="1">
    <location>
        <begin position="1"/>
        <end position="28"/>
    </location>
</feature>
<dbReference type="Gramene" id="OIT22833">
    <property type="protein sequence ID" value="OIT22833"/>
    <property type="gene ID" value="A4A49_39663"/>
</dbReference>
<dbReference type="EMBL" id="MJEQ01003464">
    <property type="protein sequence ID" value="OIT22833.1"/>
    <property type="molecule type" value="Genomic_DNA"/>
</dbReference>
<comment type="caution">
    <text evidence="2">The sequence shown here is derived from an EMBL/GenBank/DDBJ whole genome shotgun (WGS) entry which is preliminary data.</text>
</comment>
<protein>
    <submittedName>
        <fullName evidence="2">Uncharacterized protein</fullName>
    </submittedName>
</protein>
<accession>A0A1J6KUR8</accession>
<evidence type="ECO:0000256" key="1">
    <source>
        <dbReference type="SAM" id="MobiDB-lite"/>
    </source>
</evidence>
<evidence type="ECO:0000313" key="3">
    <source>
        <dbReference type="Proteomes" id="UP000187609"/>
    </source>
</evidence>
<organism evidence="2 3">
    <name type="scientific">Nicotiana attenuata</name>
    <name type="common">Coyote tobacco</name>
    <dbReference type="NCBI Taxonomy" id="49451"/>
    <lineage>
        <taxon>Eukaryota</taxon>
        <taxon>Viridiplantae</taxon>
        <taxon>Streptophyta</taxon>
        <taxon>Embryophyta</taxon>
        <taxon>Tracheophyta</taxon>
        <taxon>Spermatophyta</taxon>
        <taxon>Magnoliopsida</taxon>
        <taxon>eudicotyledons</taxon>
        <taxon>Gunneridae</taxon>
        <taxon>Pentapetalae</taxon>
        <taxon>asterids</taxon>
        <taxon>lamiids</taxon>
        <taxon>Solanales</taxon>
        <taxon>Solanaceae</taxon>
        <taxon>Nicotianoideae</taxon>
        <taxon>Nicotianeae</taxon>
        <taxon>Nicotiana</taxon>
    </lineage>
</organism>
<feature type="compositionally biased region" description="Polar residues" evidence="1">
    <location>
        <begin position="218"/>
        <end position="227"/>
    </location>
</feature>
<feature type="region of interest" description="Disordered" evidence="1">
    <location>
        <begin position="208"/>
        <end position="227"/>
    </location>
</feature>
<gene>
    <name evidence="2" type="ORF">A4A49_39663</name>
</gene>
<dbReference type="AlphaFoldDB" id="A0A1J6KUR8"/>
<evidence type="ECO:0000313" key="2">
    <source>
        <dbReference type="EMBL" id="OIT22833.1"/>
    </source>
</evidence>
<name>A0A1J6KUR8_NICAT</name>
<keyword evidence="3" id="KW-1185">Reference proteome</keyword>